<dbReference type="AlphaFoldDB" id="X0JYE8"/>
<sequence>MQLLCRTRSARPTNRAYPTPVPTWWEAGSQLRVSRGNLRRRLPCSRRLPEMCSASGSLSGMGTRYIWGVVFSSESPLPVRKPSLRYCHWILLLQELSLPYRAYGECSWLGGRQRSTRA</sequence>
<gene>
    <name evidence="1" type="ORF">FOIG_16838</name>
</gene>
<accession>X0JYE8</accession>
<reference evidence="1" key="1">
    <citation type="submission" date="2011-11" db="EMBL/GenBank/DDBJ databases">
        <title>The Genome Sequence of Fusarium oxysporum II5.</title>
        <authorList>
            <consortium name="The Broad Institute Genome Sequencing Platform"/>
            <person name="Ma L.-J."/>
            <person name="Gale L.R."/>
            <person name="Schwartz D.C."/>
            <person name="Zhou S."/>
            <person name="Corby-Kistler H."/>
            <person name="Young S.K."/>
            <person name="Zeng Q."/>
            <person name="Gargeya S."/>
            <person name="Fitzgerald M."/>
            <person name="Haas B."/>
            <person name="Abouelleil A."/>
            <person name="Alvarado L."/>
            <person name="Arachchi H.M."/>
            <person name="Berlin A."/>
            <person name="Brown A."/>
            <person name="Chapman S.B."/>
            <person name="Chen Z."/>
            <person name="Dunbar C."/>
            <person name="Freedman E."/>
            <person name="Gearin G."/>
            <person name="Goldberg J."/>
            <person name="Griggs A."/>
            <person name="Gujja S."/>
            <person name="Heiman D."/>
            <person name="Howarth C."/>
            <person name="Larson L."/>
            <person name="Lui A."/>
            <person name="MacDonald P.J.P."/>
            <person name="Montmayeur A."/>
            <person name="Murphy C."/>
            <person name="Neiman D."/>
            <person name="Pearson M."/>
            <person name="Priest M."/>
            <person name="Roberts A."/>
            <person name="Saif S."/>
            <person name="Shea T."/>
            <person name="Shenoy N."/>
            <person name="Sisk P."/>
            <person name="Stolte C."/>
            <person name="Sykes S."/>
            <person name="Wortman J."/>
            <person name="Nusbaum C."/>
            <person name="Birren B."/>
        </authorList>
    </citation>
    <scope>NUCLEOTIDE SEQUENCE [LARGE SCALE GENOMIC DNA]</scope>
    <source>
        <strain evidence="1">54006</strain>
    </source>
</reference>
<dbReference type="HOGENOM" id="CLU_2073264_0_0_1"/>
<dbReference type="EMBL" id="KK036260">
    <property type="protein sequence ID" value="EXL89879.1"/>
    <property type="molecule type" value="Genomic_DNA"/>
</dbReference>
<evidence type="ECO:0000313" key="1">
    <source>
        <dbReference type="EMBL" id="EXL89879.1"/>
    </source>
</evidence>
<dbReference type="Proteomes" id="UP000030685">
    <property type="component" value="Unassembled WGS sequence"/>
</dbReference>
<dbReference type="VEuPathDB" id="FungiDB:FOIG_16838"/>
<dbReference type="RefSeq" id="XP_031051969.1">
    <property type="nucleotide sequence ID" value="XM_031218317.1"/>
</dbReference>
<name>X0JYE8_FUSO5</name>
<protein>
    <submittedName>
        <fullName evidence="1">Uncharacterized protein</fullName>
    </submittedName>
</protein>
<dbReference type="GeneID" id="42042013"/>
<proteinExistence type="predicted"/>
<reference evidence="1" key="2">
    <citation type="submission" date="2014-03" db="EMBL/GenBank/DDBJ databases">
        <title>The Genome Annotation of Fusarium oxysporum II5.</title>
        <authorList>
            <consortium name="The Broad Institute Genomics Platform"/>
            <person name="Ma L.-J."/>
            <person name="Corby-Kistler H."/>
            <person name="Broz K."/>
            <person name="Gale L.R."/>
            <person name="Jonkers W."/>
            <person name="O'Donnell K."/>
            <person name="Ploetz R."/>
            <person name="Steinberg C."/>
            <person name="Schwartz D.C."/>
            <person name="VanEtten H."/>
            <person name="Zhou S."/>
            <person name="Young S.K."/>
            <person name="Zeng Q."/>
            <person name="Gargeya S."/>
            <person name="Fitzgerald M."/>
            <person name="Abouelleil A."/>
            <person name="Alvarado L."/>
            <person name="Chapman S.B."/>
            <person name="Gainer-Dewar J."/>
            <person name="Goldberg J."/>
            <person name="Griggs A."/>
            <person name="Gujja S."/>
            <person name="Hansen M."/>
            <person name="Howarth C."/>
            <person name="Imamovic A."/>
            <person name="Ireland A."/>
            <person name="Larimer J."/>
            <person name="McCowan C."/>
            <person name="Murphy C."/>
            <person name="Pearson M."/>
            <person name="Poon T.W."/>
            <person name="Priest M."/>
            <person name="Roberts A."/>
            <person name="Saif S."/>
            <person name="Shea T."/>
            <person name="Sykes S."/>
            <person name="Wortman J."/>
            <person name="Nusbaum C."/>
            <person name="Birren B."/>
        </authorList>
    </citation>
    <scope>NUCLEOTIDE SEQUENCE</scope>
    <source>
        <strain evidence="1">54006</strain>
    </source>
</reference>
<organism evidence="1">
    <name type="scientific">Fusarium odoratissimum (strain NRRL 54006)</name>
    <dbReference type="NCBI Taxonomy" id="1089451"/>
    <lineage>
        <taxon>Eukaryota</taxon>
        <taxon>Fungi</taxon>
        <taxon>Dikarya</taxon>
        <taxon>Ascomycota</taxon>
        <taxon>Pezizomycotina</taxon>
        <taxon>Sordariomycetes</taxon>
        <taxon>Hypocreomycetidae</taxon>
        <taxon>Hypocreales</taxon>
        <taxon>Nectriaceae</taxon>
        <taxon>Fusarium</taxon>
        <taxon>Fusarium oxysporum species complex</taxon>
        <taxon>Fusarium oxysporum f. sp. cubense (strain race 4)</taxon>
    </lineage>
</organism>